<accession>E3EJR2</accession>
<evidence type="ECO:0000256" key="5">
    <source>
        <dbReference type="ARBA" id="ARBA00023136"/>
    </source>
</evidence>
<dbReference type="PANTHER" id="PTHR30238">
    <property type="entry name" value="MEMBRANE BOUND PREDICTED REDOX MODULATOR"/>
    <property type="match status" value="1"/>
</dbReference>
<dbReference type="EMBL" id="CP002214">
    <property type="protein sequence ID" value="ADO59660.1"/>
    <property type="molecule type" value="Genomic_DNA"/>
</dbReference>
<feature type="transmembrane region" description="Helical" evidence="6">
    <location>
        <begin position="241"/>
        <end position="261"/>
    </location>
</feature>
<name>E3EJR2_PAEPS</name>
<protein>
    <submittedName>
        <fullName evidence="7">Membrane protein</fullName>
    </submittedName>
</protein>
<evidence type="ECO:0000256" key="1">
    <source>
        <dbReference type="ARBA" id="ARBA00004141"/>
    </source>
</evidence>
<comment type="similarity">
    <text evidence="2">Belongs to the TerC family.</text>
</comment>
<dbReference type="InterPro" id="IPR005496">
    <property type="entry name" value="Integral_membrane_TerC"/>
</dbReference>
<feature type="transmembrane region" description="Helical" evidence="6">
    <location>
        <begin position="28"/>
        <end position="45"/>
    </location>
</feature>
<geneLocation type="plasmid" evidence="7 8">
    <name>pSC2</name>
</geneLocation>
<dbReference type="eggNOG" id="COG0861">
    <property type="taxonomic scope" value="Bacteria"/>
</dbReference>
<dbReference type="GO" id="GO:0016020">
    <property type="term" value="C:membrane"/>
    <property type="evidence" value="ECO:0007669"/>
    <property type="project" value="UniProtKB-SubCell"/>
</dbReference>
<reference evidence="7 8" key="1">
    <citation type="journal article" date="2011" name="J. Bacteriol.">
        <title>Complete genome sequence of Paenibacillus polymyxa SC2, a strain of plant growth-promoting Rhizobacterium with broad-spectrum antimicrobial activity.</title>
        <authorList>
            <person name="Ma M."/>
            <person name="Wang C."/>
            <person name="Ding Y."/>
            <person name="Li L."/>
            <person name="Shen D."/>
            <person name="Jiang X."/>
            <person name="Guan D."/>
            <person name="Cao F."/>
            <person name="Chen H."/>
            <person name="Feng R."/>
            <person name="Wang X."/>
            <person name="Ge Y."/>
            <person name="Yao L."/>
            <person name="Bing X."/>
            <person name="Yang X."/>
            <person name="Li J."/>
            <person name="Du B."/>
        </authorList>
    </citation>
    <scope>NUCLEOTIDE SEQUENCE [LARGE SCALE GENOMIC DNA]</scope>
    <source>
        <strain evidence="7 8">SC2</strain>
        <plasmid evidence="8">pSC2</plasmid>
    </source>
</reference>
<organism evidence="7 8">
    <name type="scientific">Paenibacillus polymyxa (strain SC2)</name>
    <name type="common">Bacillus polymyxa</name>
    <dbReference type="NCBI Taxonomy" id="886882"/>
    <lineage>
        <taxon>Bacteria</taxon>
        <taxon>Bacillati</taxon>
        <taxon>Bacillota</taxon>
        <taxon>Bacilli</taxon>
        <taxon>Bacillales</taxon>
        <taxon>Paenibacillaceae</taxon>
        <taxon>Paenibacillus</taxon>
    </lineage>
</organism>
<dbReference type="PATRIC" id="fig|886882.15.peg.5669"/>
<dbReference type="Pfam" id="PF03741">
    <property type="entry name" value="TerC"/>
    <property type="match status" value="1"/>
</dbReference>
<feature type="transmembrane region" description="Helical" evidence="6">
    <location>
        <begin position="166"/>
        <end position="187"/>
    </location>
</feature>
<feature type="transmembrane region" description="Helical" evidence="6">
    <location>
        <begin position="138"/>
        <end position="160"/>
    </location>
</feature>
<evidence type="ECO:0000256" key="2">
    <source>
        <dbReference type="ARBA" id="ARBA00007511"/>
    </source>
</evidence>
<dbReference type="AlphaFoldDB" id="E3EJR2"/>
<feature type="transmembrane region" description="Helical" evidence="6">
    <location>
        <begin position="208"/>
        <end position="235"/>
    </location>
</feature>
<comment type="subcellular location">
    <subcellularLocation>
        <location evidence="1">Membrane</location>
        <topology evidence="1">Multi-pass membrane protein</topology>
    </subcellularLocation>
</comment>
<dbReference type="PANTHER" id="PTHR30238:SF6">
    <property type="entry name" value="TERC-LIKE PROTEIN"/>
    <property type="match status" value="1"/>
</dbReference>
<evidence type="ECO:0000256" key="3">
    <source>
        <dbReference type="ARBA" id="ARBA00022692"/>
    </source>
</evidence>
<dbReference type="KEGG" id="ppm:PPSC2_26820"/>
<evidence type="ECO:0000313" key="8">
    <source>
        <dbReference type="Proteomes" id="UP000006868"/>
    </source>
</evidence>
<gene>
    <name evidence="7" type="ORF">PPSC2_26820</name>
</gene>
<keyword evidence="7" id="KW-0614">Plasmid</keyword>
<keyword evidence="4 6" id="KW-1133">Transmembrane helix</keyword>
<proteinExistence type="inferred from homology"/>
<dbReference type="NCBIfam" id="TIGR03716">
    <property type="entry name" value="R_switched_YkoY"/>
    <property type="match status" value="1"/>
</dbReference>
<dbReference type="Proteomes" id="UP000006868">
    <property type="component" value="Plasmid pSC2"/>
</dbReference>
<dbReference type="HOGENOM" id="CLU_070543_1_1_9"/>
<dbReference type="RefSeq" id="WP_013386074.1">
    <property type="nucleotide sequence ID" value="NC_014628.2"/>
</dbReference>
<feature type="transmembrane region" description="Helical" evidence="6">
    <location>
        <begin position="66"/>
        <end position="85"/>
    </location>
</feature>
<keyword evidence="5 6" id="KW-0472">Membrane</keyword>
<evidence type="ECO:0000313" key="7">
    <source>
        <dbReference type="EMBL" id="ADO59660.1"/>
    </source>
</evidence>
<feature type="transmembrane region" description="Helical" evidence="6">
    <location>
        <begin position="91"/>
        <end position="110"/>
    </location>
</feature>
<evidence type="ECO:0000256" key="6">
    <source>
        <dbReference type="SAM" id="Phobius"/>
    </source>
</evidence>
<dbReference type="InterPro" id="IPR022493">
    <property type="entry name" value="CHP03716_TM_YkoY"/>
</dbReference>
<evidence type="ECO:0000256" key="4">
    <source>
        <dbReference type="ARBA" id="ARBA00022989"/>
    </source>
</evidence>
<keyword evidence="3 6" id="KW-0812">Transmembrane</keyword>
<dbReference type="OrthoDB" id="9806211at2"/>
<sequence>MGILHLIGETYAQFFDGNMWIDILTRPANWGLIATLVVMEGLLSADNAIALSLQVRHLPVKQQKKALMYGLWGAYLFRFIAIGLGTALTKLWFIKLIGGSYLLWMMISFFTKMYKDRKQNNIDDEGEESHSSFNKGSFLVRMFGVFWATIISVEMMDIAFSVDSVLAAFGISDLVGILLLGGMLGILMMRGVAQLFTKLLAKVPELEVTAYVLIGFIGLKMLLSTVHEIVALFGITMHEIHITHLQFFIFIALSFAVTFMVNHFKKRKESLTV</sequence>